<evidence type="ECO:0000313" key="7">
    <source>
        <dbReference type="Proteomes" id="UP001154114"/>
    </source>
</evidence>
<organism evidence="6 7">
    <name type="scientific">Chrysodeixis includens</name>
    <name type="common">Soybean looper</name>
    <name type="synonym">Pseudoplusia includens</name>
    <dbReference type="NCBI Taxonomy" id="689277"/>
    <lineage>
        <taxon>Eukaryota</taxon>
        <taxon>Metazoa</taxon>
        <taxon>Ecdysozoa</taxon>
        <taxon>Arthropoda</taxon>
        <taxon>Hexapoda</taxon>
        <taxon>Insecta</taxon>
        <taxon>Pterygota</taxon>
        <taxon>Neoptera</taxon>
        <taxon>Endopterygota</taxon>
        <taxon>Lepidoptera</taxon>
        <taxon>Glossata</taxon>
        <taxon>Ditrysia</taxon>
        <taxon>Noctuoidea</taxon>
        <taxon>Noctuidae</taxon>
        <taxon>Plusiinae</taxon>
        <taxon>Chrysodeixis</taxon>
    </lineage>
</organism>
<keyword evidence="2" id="KW-0646">Protease inhibitor</keyword>
<keyword evidence="3" id="KW-0722">Serine protease inhibitor</keyword>
<evidence type="ECO:0000256" key="1">
    <source>
        <dbReference type="ARBA" id="ARBA00009500"/>
    </source>
</evidence>
<protein>
    <recommendedName>
        <fullName evidence="5">Serpin domain-containing protein</fullName>
    </recommendedName>
</protein>
<proteinExistence type="inferred from homology"/>
<dbReference type="EMBL" id="LR824006">
    <property type="protein sequence ID" value="CAH0600555.1"/>
    <property type="molecule type" value="Genomic_DNA"/>
</dbReference>
<dbReference type="SUPFAM" id="SSF56574">
    <property type="entry name" value="Serpins"/>
    <property type="match status" value="1"/>
</dbReference>
<dbReference type="SMART" id="SM00093">
    <property type="entry name" value="SERPIN"/>
    <property type="match status" value="1"/>
</dbReference>
<evidence type="ECO:0000259" key="5">
    <source>
        <dbReference type="SMART" id="SM00093"/>
    </source>
</evidence>
<accession>A0A9P0FUK0</accession>
<dbReference type="InterPro" id="IPR042178">
    <property type="entry name" value="Serpin_sf_1"/>
</dbReference>
<comment type="similarity">
    <text evidence="1 4">Belongs to the serpin family.</text>
</comment>
<name>A0A9P0FUK0_CHRIL</name>
<dbReference type="InterPro" id="IPR042185">
    <property type="entry name" value="Serpin_sf_2"/>
</dbReference>
<dbReference type="GO" id="GO:0005615">
    <property type="term" value="C:extracellular space"/>
    <property type="evidence" value="ECO:0007669"/>
    <property type="project" value="InterPro"/>
</dbReference>
<dbReference type="InterPro" id="IPR023796">
    <property type="entry name" value="Serpin_dom"/>
</dbReference>
<dbReference type="PANTHER" id="PTHR11461:SF211">
    <property type="entry name" value="GH10112P-RELATED"/>
    <property type="match status" value="1"/>
</dbReference>
<dbReference type="InterPro" id="IPR036186">
    <property type="entry name" value="Serpin_sf"/>
</dbReference>
<dbReference type="Gene3D" id="3.30.497.10">
    <property type="entry name" value="Antithrombin, subunit I, domain 2"/>
    <property type="match status" value="1"/>
</dbReference>
<dbReference type="OrthoDB" id="7474840at2759"/>
<evidence type="ECO:0000313" key="6">
    <source>
        <dbReference type="EMBL" id="CAH0600555.1"/>
    </source>
</evidence>
<keyword evidence="7" id="KW-1185">Reference proteome</keyword>
<dbReference type="GO" id="GO:0004867">
    <property type="term" value="F:serine-type endopeptidase inhibitor activity"/>
    <property type="evidence" value="ECO:0007669"/>
    <property type="project" value="UniProtKB-KW"/>
</dbReference>
<dbReference type="Gene3D" id="2.30.39.10">
    <property type="entry name" value="Alpha-1-antitrypsin, domain 1"/>
    <property type="match status" value="1"/>
</dbReference>
<gene>
    <name evidence="6" type="ORF">CINC_LOCUS9476</name>
</gene>
<dbReference type="Pfam" id="PF00079">
    <property type="entry name" value="Serpin"/>
    <property type="match status" value="1"/>
</dbReference>
<evidence type="ECO:0000256" key="4">
    <source>
        <dbReference type="RuleBase" id="RU000411"/>
    </source>
</evidence>
<dbReference type="InterPro" id="IPR000215">
    <property type="entry name" value="Serpin_fam"/>
</dbReference>
<dbReference type="PANTHER" id="PTHR11461">
    <property type="entry name" value="SERINE PROTEASE INHIBITOR, SERPIN"/>
    <property type="match status" value="1"/>
</dbReference>
<feature type="domain" description="Serpin" evidence="5">
    <location>
        <begin position="230"/>
        <end position="583"/>
    </location>
</feature>
<evidence type="ECO:0000256" key="3">
    <source>
        <dbReference type="ARBA" id="ARBA00022900"/>
    </source>
</evidence>
<reference evidence="6" key="1">
    <citation type="submission" date="2021-12" db="EMBL/GenBank/DDBJ databases">
        <authorList>
            <person name="King R."/>
        </authorList>
    </citation>
    <scope>NUCLEOTIDE SEQUENCE</scope>
</reference>
<dbReference type="AlphaFoldDB" id="A0A9P0FUK0"/>
<evidence type="ECO:0000256" key="2">
    <source>
        <dbReference type="ARBA" id="ARBA00022690"/>
    </source>
</evidence>
<dbReference type="Proteomes" id="UP001154114">
    <property type="component" value="Chromosome 3"/>
</dbReference>
<sequence length="584" mass="66365">MCYVRYEPRMYITIFLLQVMILNTRTDDIPIYNIQHVGHMKQYPLVTSLERINKHYCLLNNKWVKCSTVKVYNTRNTLTTTVYEQQSLQERNPNMKSFYNDVQPLHTWYYLKRFPGLHGRPTGYPVQIRHPGFVNAAYRIQRPEQKSVMNDEVVMPHINSHAAFGAVTSTSAHATRVNTSSAVAYAPLKLKPSAAEGVHIALQHLILPKNMSSIENFAENLDAFERQFYMITFNKLTTISPPDRQENGMSFVQSGFFLLLTLMALSTEVDSITKGEIDKCIGFNVPDVELLGVVRHFLSMLPESTDKLKLKHSSRLMLWPGTEVKPQFRVNAASALDLNIDKFNGTETPEQIAYVLNNEVELDSGGAIRDTFDEEDVTGGVTAVFVTTLYVRGSWRTAPTVLNGSRVFHDHEDAPKRTVRMIKINDIMAYADLKEWDAEALEIYYATPGLSLLMLIPRGNSLRSLVQHVNDTRIGDITAKMKTMRVAATVPLYTLRMTLLLPNKLQAMGIPSLVDASNFKPGNPLRLSHAVQRIMFWAEAGRNAYKDDGIEWDQPPDLEVVADRPYIFFVRWQNLTILNGNFVL</sequence>